<dbReference type="InterPro" id="IPR001387">
    <property type="entry name" value="Cro/C1-type_HTH"/>
</dbReference>
<keyword evidence="3" id="KW-1185">Reference proteome</keyword>
<evidence type="ECO:0000313" key="2">
    <source>
        <dbReference type="EMBL" id="SDJ29400.1"/>
    </source>
</evidence>
<dbReference type="Gene3D" id="1.10.260.40">
    <property type="entry name" value="lambda repressor-like DNA-binding domains"/>
    <property type="match status" value="1"/>
</dbReference>
<dbReference type="SUPFAM" id="SSF47413">
    <property type="entry name" value="lambda repressor-like DNA-binding domains"/>
    <property type="match status" value="1"/>
</dbReference>
<feature type="domain" description="HTH cro/C1-type" evidence="1">
    <location>
        <begin position="7"/>
        <end position="60"/>
    </location>
</feature>
<gene>
    <name evidence="2" type="ORF">SAMN04488026_101530</name>
</gene>
<dbReference type="Pfam" id="PF01381">
    <property type="entry name" value="HTH_3"/>
    <property type="match status" value="1"/>
</dbReference>
<dbReference type="CDD" id="cd00093">
    <property type="entry name" value="HTH_XRE"/>
    <property type="match status" value="1"/>
</dbReference>
<name>A0A1G8SLA4_9RHOB</name>
<dbReference type="AlphaFoldDB" id="A0A1G8SLA4"/>
<dbReference type="OrthoDB" id="7206663at2"/>
<reference evidence="2 3" key="1">
    <citation type="submission" date="2016-10" db="EMBL/GenBank/DDBJ databases">
        <authorList>
            <person name="de Groot N.N."/>
        </authorList>
    </citation>
    <scope>NUCLEOTIDE SEQUENCE [LARGE SCALE GENOMIC DNA]</scope>
    <source>
        <strain evidence="2 3">DSM 25294</strain>
    </source>
</reference>
<dbReference type="InterPro" id="IPR010982">
    <property type="entry name" value="Lambda_DNA-bd_dom_sf"/>
</dbReference>
<dbReference type="Proteomes" id="UP000199382">
    <property type="component" value="Unassembled WGS sequence"/>
</dbReference>
<dbReference type="GO" id="GO:0003677">
    <property type="term" value="F:DNA binding"/>
    <property type="evidence" value="ECO:0007669"/>
    <property type="project" value="InterPro"/>
</dbReference>
<proteinExistence type="predicted"/>
<dbReference type="EMBL" id="FNEK01000015">
    <property type="protein sequence ID" value="SDJ29400.1"/>
    <property type="molecule type" value="Genomic_DNA"/>
</dbReference>
<accession>A0A1G8SLA4</accession>
<sequence length="77" mass="8150">MKIGEVISRARRAAGLKQKELAAAAGVHVQTLKRLEGGAGAGYSTVRALEKALGKAGATWTETEDGYELHVLLKSMK</sequence>
<protein>
    <submittedName>
        <fullName evidence="2">Helix-turn-helix domain-containing protein</fullName>
    </submittedName>
</protein>
<dbReference type="SMART" id="SM00530">
    <property type="entry name" value="HTH_XRE"/>
    <property type="match status" value="1"/>
</dbReference>
<evidence type="ECO:0000259" key="1">
    <source>
        <dbReference type="PROSITE" id="PS50943"/>
    </source>
</evidence>
<evidence type="ECO:0000313" key="3">
    <source>
        <dbReference type="Proteomes" id="UP000199382"/>
    </source>
</evidence>
<dbReference type="PROSITE" id="PS50943">
    <property type="entry name" value="HTH_CROC1"/>
    <property type="match status" value="1"/>
</dbReference>
<dbReference type="RefSeq" id="WP_093154042.1">
    <property type="nucleotide sequence ID" value="NZ_FNEK01000015.1"/>
</dbReference>
<organism evidence="2 3">
    <name type="scientific">Aliiruegeria lutimaris</name>
    <dbReference type="NCBI Taxonomy" id="571298"/>
    <lineage>
        <taxon>Bacteria</taxon>
        <taxon>Pseudomonadati</taxon>
        <taxon>Pseudomonadota</taxon>
        <taxon>Alphaproteobacteria</taxon>
        <taxon>Rhodobacterales</taxon>
        <taxon>Roseobacteraceae</taxon>
        <taxon>Aliiruegeria</taxon>
    </lineage>
</organism>